<dbReference type="RefSeq" id="WP_310144534.1">
    <property type="nucleotide sequence ID" value="NZ_JAVDTR010000016.1"/>
</dbReference>
<sequence length="491" mass="56299">MNHPDAVDRELKSLLKSKAEDVAIPEPVQNAVENVLSSLPKQKRKKRFPSTRWRWLAAAVVFFVLLSAISVSTVPIFSEMLRSLFAKDNPDIGLLRAQELGLVHNPHIKVKDKGYTLVINEAVADPTRVTIALQLFDPKGKHNRDKLVIGYENQITIKDSEGNKVDTMYDMGYTNDFYYLVAFFREPLQTDRITIEGNVQKLGQRNETPIEGDWNFSFDMDMKEANSKTTIEELSGSYTTPHGMTVTLKRLTRMVQGVRLELETELSDEAMARSPGDLWENQMLSFHFETIDKEEIHAVNPRKQGFMDSLMTSEHTVIGNGKMHWSYTFKYLPEEEPYRFVLDAYSVAEQDGSQIAFKPAELVEPKGYQVLNDHFELNGTALEESDMEQGTNEMVISFYAELENEFDNNVWKAVDVLGNEYEVDRRGVSFLVNTLPDNWREGLISMGDRGMKQPYHFEIKGLSHIPEQLTLIREVVDKRYQDPNWSVLLNP</sequence>
<keyword evidence="1" id="KW-0472">Membrane</keyword>
<gene>
    <name evidence="3" type="ORF">J2W91_004848</name>
</gene>
<evidence type="ECO:0000313" key="3">
    <source>
        <dbReference type="EMBL" id="MDR6726337.1"/>
    </source>
</evidence>
<protein>
    <recommendedName>
        <fullName evidence="2">DUF4179 domain-containing protein</fullName>
    </recommendedName>
</protein>
<feature type="transmembrane region" description="Helical" evidence="1">
    <location>
        <begin position="53"/>
        <end position="77"/>
    </location>
</feature>
<evidence type="ECO:0000259" key="2">
    <source>
        <dbReference type="Pfam" id="PF13786"/>
    </source>
</evidence>
<dbReference type="InterPro" id="IPR025436">
    <property type="entry name" value="DUF4179"/>
</dbReference>
<dbReference type="Proteomes" id="UP001254832">
    <property type="component" value="Unassembled WGS sequence"/>
</dbReference>
<dbReference type="AlphaFoldDB" id="A0AAP5LP25"/>
<keyword evidence="1" id="KW-1133">Transmembrane helix</keyword>
<evidence type="ECO:0000256" key="1">
    <source>
        <dbReference type="SAM" id="Phobius"/>
    </source>
</evidence>
<comment type="caution">
    <text evidence="3">The sequence shown here is derived from an EMBL/GenBank/DDBJ whole genome shotgun (WGS) entry which is preliminary data.</text>
</comment>
<reference evidence="3" key="1">
    <citation type="submission" date="2023-07" db="EMBL/GenBank/DDBJ databases">
        <title>Sorghum-associated microbial communities from plants grown in Nebraska, USA.</title>
        <authorList>
            <person name="Schachtman D."/>
        </authorList>
    </citation>
    <scope>NUCLEOTIDE SEQUENCE</scope>
    <source>
        <strain evidence="3">BE80</strain>
    </source>
</reference>
<name>A0AAP5LP25_PAEAM</name>
<dbReference type="EMBL" id="JAVDTR010000016">
    <property type="protein sequence ID" value="MDR6726337.1"/>
    <property type="molecule type" value="Genomic_DNA"/>
</dbReference>
<organism evidence="3 4">
    <name type="scientific">Paenibacillus amylolyticus</name>
    <dbReference type="NCBI Taxonomy" id="1451"/>
    <lineage>
        <taxon>Bacteria</taxon>
        <taxon>Bacillati</taxon>
        <taxon>Bacillota</taxon>
        <taxon>Bacilli</taxon>
        <taxon>Bacillales</taxon>
        <taxon>Paenibacillaceae</taxon>
        <taxon>Paenibacillus</taxon>
    </lineage>
</organism>
<feature type="domain" description="DUF4179" evidence="2">
    <location>
        <begin position="51"/>
        <end position="135"/>
    </location>
</feature>
<accession>A0AAP5LP25</accession>
<dbReference type="Gene3D" id="2.60.40.1630">
    <property type="entry name" value="bacillus anthracis domain"/>
    <property type="match status" value="1"/>
</dbReference>
<keyword evidence="1" id="KW-0812">Transmembrane</keyword>
<evidence type="ECO:0000313" key="4">
    <source>
        <dbReference type="Proteomes" id="UP001254832"/>
    </source>
</evidence>
<proteinExistence type="predicted"/>
<dbReference type="Pfam" id="PF13786">
    <property type="entry name" value="DUF4179"/>
    <property type="match status" value="1"/>
</dbReference>